<dbReference type="PROSITE" id="PS51257">
    <property type="entry name" value="PROKAR_LIPOPROTEIN"/>
    <property type="match status" value="1"/>
</dbReference>
<dbReference type="Proteomes" id="UP000305778">
    <property type="component" value="Unassembled WGS sequence"/>
</dbReference>
<organism evidence="2 3">
    <name type="scientific">Actinacidiphila oryziradicis</name>
    <dbReference type="NCBI Taxonomy" id="2571141"/>
    <lineage>
        <taxon>Bacteria</taxon>
        <taxon>Bacillati</taxon>
        <taxon>Actinomycetota</taxon>
        <taxon>Actinomycetes</taxon>
        <taxon>Kitasatosporales</taxon>
        <taxon>Streptomycetaceae</taxon>
        <taxon>Actinacidiphila</taxon>
    </lineage>
</organism>
<evidence type="ECO:0000313" key="3">
    <source>
        <dbReference type="Proteomes" id="UP000305778"/>
    </source>
</evidence>
<evidence type="ECO:0000256" key="1">
    <source>
        <dbReference type="SAM" id="SignalP"/>
    </source>
</evidence>
<dbReference type="RefSeq" id="WP_136724685.1">
    <property type="nucleotide sequence ID" value="NZ_SUMC01000013.1"/>
</dbReference>
<sequence length="232" mass="23936">MPGRRTAVLLGALCAGLALAGCAGDPDQGTNGVAKLPPETIARQARAAADKADTVRLSGTVASKGKSYTLDMRLRGNGGVGQVTSKGSTFELLRVGNDLYLKAGEDFYGAKAGATLKDKYVKVPTGDPAYKQFSGFTDKAVLLDGLFAMSGKLATGDHRSVNGTRTIALTADGGSGGTLDVSLEGRPYPLRIRRAGGAGTLTLADWGKDFTLRAPDKDHVVDYGKQITASGG</sequence>
<evidence type="ECO:0008006" key="4">
    <source>
        <dbReference type="Google" id="ProtNLM"/>
    </source>
</evidence>
<accession>A0A4U0T8G7</accession>
<gene>
    <name evidence="2" type="ORF">FCI23_16720</name>
</gene>
<feature type="signal peptide" evidence="1">
    <location>
        <begin position="1"/>
        <end position="20"/>
    </location>
</feature>
<dbReference type="OrthoDB" id="4312411at2"/>
<feature type="chain" id="PRO_5020838045" description="Lipoprotein" evidence="1">
    <location>
        <begin position="21"/>
        <end position="232"/>
    </location>
</feature>
<proteinExistence type="predicted"/>
<reference evidence="2 3" key="1">
    <citation type="submission" date="2019-04" db="EMBL/GenBank/DDBJ databases">
        <title>Streptomyces oryziradicis sp. nov., a novel actinomycete isolated from rhizosphere soil of rice (Oryza sativa L.).</title>
        <authorList>
            <person name="Li C."/>
        </authorList>
    </citation>
    <scope>NUCLEOTIDE SEQUENCE [LARGE SCALE GENOMIC DNA]</scope>
    <source>
        <strain evidence="2 3">NEAU-C40</strain>
    </source>
</reference>
<keyword evidence="1" id="KW-0732">Signal</keyword>
<name>A0A4U0T8G7_9ACTN</name>
<keyword evidence="3" id="KW-1185">Reference proteome</keyword>
<comment type="caution">
    <text evidence="2">The sequence shown here is derived from an EMBL/GenBank/DDBJ whole genome shotgun (WGS) entry which is preliminary data.</text>
</comment>
<dbReference type="Gene3D" id="2.50.20.20">
    <property type="match status" value="1"/>
</dbReference>
<protein>
    <recommendedName>
        <fullName evidence="4">Lipoprotein</fullName>
    </recommendedName>
</protein>
<dbReference type="EMBL" id="SUMC01000013">
    <property type="protein sequence ID" value="TKA10615.1"/>
    <property type="molecule type" value="Genomic_DNA"/>
</dbReference>
<evidence type="ECO:0000313" key="2">
    <source>
        <dbReference type="EMBL" id="TKA10615.1"/>
    </source>
</evidence>
<dbReference type="AlphaFoldDB" id="A0A4U0T8G7"/>